<sequence>MAPQGLADAKLRRSARQPEQNQDSHLQSSLVADREAILYSFTGLTDCSTYLDGLSNTLIYNYDFDGSLSQSSDTQRDCLDSNTMAAPTALARVKEILIITPPPNEDEEYFPRNLREIMRLTGVKMDHVRVPSERSFTPASDCAEEEIKLLDIYRDDEDGDELEKAYKTLISCPNVKTLHLTMRQVGGCLVVQITPFAFEFWE</sequence>
<feature type="region of interest" description="Disordered" evidence="1">
    <location>
        <begin position="1"/>
        <end position="27"/>
    </location>
</feature>
<name>A0A9P4R511_9PLEO</name>
<evidence type="ECO:0000313" key="3">
    <source>
        <dbReference type="Proteomes" id="UP000799444"/>
    </source>
</evidence>
<protein>
    <submittedName>
        <fullName evidence="2">Uncharacterized protein</fullName>
    </submittedName>
</protein>
<dbReference type="Proteomes" id="UP000799444">
    <property type="component" value="Unassembled WGS sequence"/>
</dbReference>
<proteinExistence type="predicted"/>
<comment type="caution">
    <text evidence="2">The sequence shown here is derived from an EMBL/GenBank/DDBJ whole genome shotgun (WGS) entry which is preliminary data.</text>
</comment>
<organism evidence="2 3">
    <name type="scientific">Polyplosphaeria fusca</name>
    <dbReference type="NCBI Taxonomy" id="682080"/>
    <lineage>
        <taxon>Eukaryota</taxon>
        <taxon>Fungi</taxon>
        <taxon>Dikarya</taxon>
        <taxon>Ascomycota</taxon>
        <taxon>Pezizomycotina</taxon>
        <taxon>Dothideomycetes</taxon>
        <taxon>Pleosporomycetidae</taxon>
        <taxon>Pleosporales</taxon>
        <taxon>Tetraplosphaeriaceae</taxon>
        <taxon>Polyplosphaeria</taxon>
    </lineage>
</organism>
<keyword evidence="3" id="KW-1185">Reference proteome</keyword>
<feature type="compositionally biased region" description="Polar residues" evidence="1">
    <location>
        <begin position="17"/>
        <end position="27"/>
    </location>
</feature>
<evidence type="ECO:0000256" key="1">
    <source>
        <dbReference type="SAM" id="MobiDB-lite"/>
    </source>
</evidence>
<accession>A0A9P4R511</accession>
<dbReference type="AlphaFoldDB" id="A0A9P4R511"/>
<evidence type="ECO:0000313" key="2">
    <source>
        <dbReference type="EMBL" id="KAF2736596.1"/>
    </source>
</evidence>
<dbReference type="EMBL" id="ML996123">
    <property type="protein sequence ID" value="KAF2736596.1"/>
    <property type="molecule type" value="Genomic_DNA"/>
</dbReference>
<gene>
    <name evidence="2" type="ORF">EJ04DRAFT_551145</name>
</gene>
<reference evidence="2" key="1">
    <citation type="journal article" date="2020" name="Stud. Mycol.">
        <title>101 Dothideomycetes genomes: a test case for predicting lifestyles and emergence of pathogens.</title>
        <authorList>
            <person name="Haridas S."/>
            <person name="Albert R."/>
            <person name="Binder M."/>
            <person name="Bloem J."/>
            <person name="Labutti K."/>
            <person name="Salamov A."/>
            <person name="Andreopoulos B."/>
            <person name="Baker S."/>
            <person name="Barry K."/>
            <person name="Bills G."/>
            <person name="Bluhm B."/>
            <person name="Cannon C."/>
            <person name="Castanera R."/>
            <person name="Culley D."/>
            <person name="Daum C."/>
            <person name="Ezra D."/>
            <person name="Gonzalez J."/>
            <person name="Henrissat B."/>
            <person name="Kuo A."/>
            <person name="Liang C."/>
            <person name="Lipzen A."/>
            <person name="Lutzoni F."/>
            <person name="Magnuson J."/>
            <person name="Mondo S."/>
            <person name="Nolan M."/>
            <person name="Ohm R."/>
            <person name="Pangilinan J."/>
            <person name="Park H.-J."/>
            <person name="Ramirez L."/>
            <person name="Alfaro M."/>
            <person name="Sun H."/>
            <person name="Tritt A."/>
            <person name="Yoshinaga Y."/>
            <person name="Zwiers L.-H."/>
            <person name="Turgeon B."/>
            <person name="Goodwin S."/>
            <person name="Spatafora J."/>
            <person name="Crous P."/>
            <person name="Grigoriev I."/>
        </authorList>
    </citation>
    <scope>NUCLEOTIDE SEQUENCE</scope>
    <source>
        <strain evidence="2">CBS 125425</strain>
    </source>
</reference>